<feature type="domain" description="PH" evidence="4">
    <location>
        <begin position="251"/>
        <end position="367"/>
    </location>
</feature>
<evidence type="ECO:0000259" key="7">
    <source>
        <dbReference type="PROSITE" id="PS50186"/>
    </source>
</evidence>
<dbReference type="InterPro" id="IPR036390">
    <property type="entry name" value="WH_DNA-bd_sf"/>
</dbReference>
<feature type="domain" description="PDZ" evidence="6">
    <location>
        <begin position="599"/>
        <end position="665"/>
    </location>
</feature>
<name>A0A6Q2X0M4_ESOLU</name>
<dbReference type="FunFam" id="1.10.10.10:FF:000090">
    <property type="entry name" value="Phosphatidylinositol-3,4,5-trisphosphate dependent Rac exchange factor 1"/>
    <property type="match status" value="1"/>
</dbReference>
<evidence type="ECO:0000256" key="2">
    <source>
        <dbReference type="ARBA" id="ARBA00022737"/>
    </source>
</evidence>
<dbReference type="CDD" id="cd01224">
    <property type="entry name" value="PH_Collybistin_ASEF"/>
    <property type="match status" value="1"/>
</dbReference>
<dbReference type="SUPFAM" id="SSF50729">
    <property type="entry name" value="PH domain-like"/>
    <property type="match status" value="1"/>
</dbReference>
<evidence type="ECO:0000313" key="8">
    <source>
        <dbReference type="Ensembl" id="ENSELUP00000046732.2"/>
    </source>
</evidence>
<evidence type="ECO:0000259" key="6">
    <source>
        <dbReference type="PROSITE" id="PS50106"/>
    </source>
</evidence>
<dbReference type="SUPFAM" id="SSF48065">
    <property type="entry name" value="DBL homology domain (DH-domain)"/>
    <property type="match status" value="1"/>
</dbReference>
<dbReference type="Pfam" id="PF00621">
    <property type="entry name" value="RhoGEF"/>
    <property type="match status" value="1"/>
</dbReference>
<dbReference type="PROSITE" id="PS50003">
    <property type="entry name" value="PH_DOMAIN"/>
    <property type="match status" value="1"/>
</dbReference>
<organism evidence="8 9">
    <name type="scientific">Esox lucius</name>
    <name type="common">Northern pike</name>
    <dbReference type="NCBI Taxonomy" id="8010"/>
    <lineage>
        <taxon>Eukaryota</taxon>
        <taxon>Metazoa</taxon>
        <taxon>Chordata</taxon>
        <taxon>Craniata</taxon>
        <taxon>Vertebrata</taxon>
        <taxon>Euteleostomi</taxon>
        <taxon>Actinopterygii</taxon>
        <taxon>Neopterygii</taxon>
        <taxon>Teleostei</taxon>
        <taxon>Protacanthopterygii</taxon>
        <taxon>Esociformes</taxon>
        <taxon>Esocidae</taxon>
        <taxon>Esox</taxon>
    </lineage>
</organism>
<dbReference type="InterPro" id="IPR036388">
    <property type="entry name" value="WH-like_DNA-bd_sf"/>
</dbReference>
<feature type="domain" description="DEP" evidence="7">
    <location>
        <begin position="396"/>
        <end position="470"/>
    </location>
</feature>
<dbReference type="Gene3D" id="1.10.10.10">
    <property type="entry name" value="Winged helix-like DNA-binding domain superfamily/Winged helix DNA-binding domain"/>
    <property type="match status" value="2"/>
</dbReference>
<feature type="compositionally biased region" description="Basic and acidic residues" evidence="3">
    <location>
        <begin position="1025"/>
        <end position="1042"/>
    </location>
</feature>
<dbReference type="InterPro" id="IPR036034">
    <property type="entry name" value="PDZ_sf"/>
</dbReference>
<dbReference type="GO" id="GO:0023051">
    <property type="term" value="P:regulation of signaling"/>
    <property type="evidence" value="ECO:0007669"/>
    <property type="project" value="TreeGrafter"/>
</dbReference>
<dbReference type="GO" id="GO:0005886">
    <property type="term" value="C:plasma membrane"/>
    <property type="evidence" value="ECO:0007669"/>
    <property type="project" value="TreeGrafter"/>
</dbReference>
<keyword evidence="2" id="KW-0677">Repeat</keyword>
<dbReference type="PANTHER" id="PTHR22829">
    <property type="entry name" value="DEP DOMAIN PROTEIN"/>
    <property type="match status" value="1"/>
</dbReference>
<dbReference type="Pfam" id="PF00610">
    <property type="entry name" value="DEP"/>
    <property type="match status" value="2"/>
</dbReference>
<dbReference type="FunFam" id="1.10.10.10:FF:000094">
    <property type="entry name" value="Phosphatidylinositol-3,4,5-trisphosphate dependent Rac exchange factor 1"/>
    <property type="match status" value="1"/>
</dbReference>
<evidence type="ECO:0000256" key="3">
    <source>
        <dbReference type="SAM" id="MobiDB-lite"/>
    </source>
</evidence>
<gene>
    <name evidence="8" type="primary">PREX2</name>
</gene>
<evidence type="ECO:0000259" key="5">
    <source>
        <dbReference type="PROSITE" id="PS50010"/>
    </source>
</evidence>
<dbReference type="PROSITE" id="PS50010">
    <property type="entry name" value="DH_2"/>
    <property type="match status" value="1"/>
</dbReference>
<dbReference type="InterPro" id="IPR011993">
    <property type="entry name" value="PH-like_dom_sf"/>
</dbReference>
<dbReference type="PROSITE" id="PS50106">
    <property type="entry name" value="PDZ"/>
    <property type="match status" value="1"/>
</dbReference>
<feature type="region of interest" description="Disordered" evidence="3">
    <location>
        <begin position="1007"/>
        <end position="1042"/>
    </location>
</feature>
<dbReference type="InterPro" id="IPR051832">
    <property type="entry name" value="mTOR-Rac_regulators"/>
</dbReference>
<dbReference type="InterPro" id="IPR000591">
    <property type="entry name" value="DEP_dom"/>
</dbReference>
<dbReference type="Proteomes" id="UP000265140">
    <property type="component" value="Chromosome 21"/>
</dbReference>
<dbReference type="GO" id="GO:0005085">
    <property type="term" value="F:guanyl-nucleotide exchange factor activity"/>
    <property type="evidence" value="ECO:0007669"/>
    <property type="project" value="UniProtKB-KW"/>
</dbReference>
<reference evidence="8" key="4">
    <citation type="submission" date="2025-09" db="UniProtKB">
        <authorList>
            <consortium name="Ensembl"/>
        </authorList>
    </citation>
    <scope>IDENTIFICATION</scope>
</reference>
<feature type="region of interest" description="Disordered" evidence="3">
    <location>
        <begin position="916"/>
        <end position="935"/>
    </location>
</feature>
<dbReference type="GO" id="GO:0035556">
    <property type="term" value="P:intracellular signal transduction"/>
    <property type="evidence" value="ECO:0007669"/>
    <property type="project" value="InterPro"/>
</dbReference>
<reference evidence="8" key="3">
    <citation type="submission" date="2025-08" db="UniProtKB">
        <authorList>
            <consortium name="Ensembl"/>
        </authorList>
    </citation>
    <scope>IDENTIFICATION</scope>
</reference>
<proteinExistence type="predicted"/>
<dbReference type="Gene3D" id="2.30.29.30">
    <property type="entry name" value="Pleckstrin-homology domain (PH domain)/Phosphotyrosine-binding domain (PTB)"/>
    <property type="match status" value="1"/>
</dbReference>
<dbReference type="FunFam" id="1.20.900.10:FF:000018">
    <property type="entry name" value="Phosphatidylinositol-3,4, 5-trisphosphate-dependent Rac exchange factor 2, putative"/>
    <property type="match status" value="1"/>
</dbReference>
<evidence type="ECO:0000256" key="1">
    <source>
        <dbReference type="ARBA" id="ARBA00022658"/>
    </source>
</evidence>
<dbReference type="InterPro" id="IPR035899">
    <property type="entry name" value="DBL_dom_sf"/>
</dbReference>
<dbReference type="Gene3D" id="1.20.900.10">
    <property type="entry name" value="Dbl homology (DH) domain"/>
    <property type="match status" value="1"/>
</dbReference>
<dbReference type="PROSITE" id="PS50186">
    <property type="entry name" value="DEP"/>
    <property type="match status" value="2"/>
</dbReference>
<dbReference type="SMART" id="SM00228">
    <property type="entry name" value="PDZ"/>
    <property type="match status" value="1"/>
</dbReference>
<dbReference type="InterPro" id="IPR000219">
    <property type="entry name" value="DH_dom"/>
</dbReference>
<feature type="compositionally biased region" description="Basic and acidic residues" evidence="3">
    <location>
        <begin position="9"/>
        <end position="20"/>
    </location>
</feature>
<dbReference type="CDD" id="cd00136">
    <property type="entry name" value="PDZ_canonical"/>
    <property type="match status" value="1"/>
</dbReference>
<protein>
    <recommendedName>
        <fullName evidence="10">Phosphatidylinositol-3,4,5-trisphosphate-dependent Rac exchange factor 2</fullName>
    </recommendedName>
</protein>
<evidence type="ECO:0008006" key="10">
    <source>
        <dbReference type="Google" id="ProtNLM"/>
    </source>
</evidence>
<accession>A0A6Q2X0M4</accession>
<dbReference type="PANTHER" id="PTHR22829:SF1">
    <property type="entry name" value="PHOSPHATIDYLINOSITOL 3,4,5-TRISPHOSPHATE-DEPENDENT RAC EXCHANGER 2 PROTEIN"/>
    <property type="match status" value="1"/>
</dbReference>
<dbReference type="Bgee" id="ENSELUG00000007745">
    <property type="expression patterns" value="Expressed in spleen and 14 other cell types or tissues"/>
</dbReference>
<feature type="domain" description="DH" evidence="5">
    <location>
        <begin position="30"/>
        <end position="220"/>
    </location>
</feature>
<dbReference type="GO" id="GO:0005096">
    <property type="term" value="F:GTPase activator activity"/>
    <property type="evidence" value="ECO:0007669"/>
    <property type="project" value="TreeGrafter"/>
</dbReference>
<dbReference type="GO" id="GO:0007186">
    <property type="term" value="P:G protein-coupled receptor signaling pathway"/>
    <property type="evidence" value="ECO:0007669"/>
    <property type="project" value="TreeGrafter"/>
</dbReference>
<dbReference type="Ensembl" id="ENSELUT00000084668.2">
    <property type="protein sequence ID" value="ENSELUP00000046732.2"/>
    <property type="gene ID" value="ENSELUG00000007745.3"/>
</dbReference>
<dbReference type="CDD" id="cd00160">
    <property type="entry name" value="RhoGEF"/>
    <property type="match status" value="1"/>
</dbReference>
<feature type="domain" description="DEP" evidence="7">
    <location>
        <begin position="503"/>
        <end position="572"/>
    </location>
</feature>
<dbReference type="SMART" id="SM00049">
    <property type="entry name" value="DEP"/>
    <property type="match status" value="2"/>
</dbReference>
<sequence length="1431" mass="163028">MNCVITMSDESKGEHGKAESGKDLEKQLRLRVCVLNELLKTERDYVGTLEFLSVFLHRLNQYAAMKIDKNITEETVRVLFSNLEEILSVHRNFLSMVEELLHPDPQAHNEVGRCFLHFRSGFQKYDEYCGNHEKAQKLLLELNKFRSVRTCLLNCMLLGGRKNTEVPLEGYLVAPIQRICKYPLLLRELLKRTPKKHNDYLLLLESLQVMKAVCSSINEAKRQMEKLEVLEEWQSHIEGWEGSNITDTCTEMLMHGVLLKISAGNIQERIFFLFDNLLVYCKKKNRRLKNSKVATEGPRYLFRGRINTEVMEVENVDDGTADYHSSGNIVNNGWKIHNTAKNKWFVCMAKTPEDKQEWLEAILKERERRKTLRLGMEQDTWVMVSEKGEKLYHLMTRQGHLIKDRKRKLTTFPKCFLGSEFVSWLVEIGETGNSEEGVHLGQALVENGIIHHVTDKHQFKPEPVMYRFRCDDGTYHPRSDMQDVISKGVRLFCRLHSLFTPVIRDKDYHLRTYKSVVMANKLIEWLIAQGDCRTREEALILGKELCDNGFMHHVLEKSEFKDEPLLFRFFADEEMEGSNTKHKQAMKHDLKIAENIIAKSLLIRQSEGGCGFTLEDRNRVPIIKTVEKGSHAEMAGLEVGKKVFAINGELVFLRPFQEVEAFLRQCFSSKGPLTVLVSTKPRETVKIPDSADGLGFQIRGFGPSVVHAVGRGGASFGRGQRLTVKYRVNTPTVCFLPPRSEVMDKFNTLAIMDGKKDHVSLTVDNVHLEYGVVYEYDSTAGTKCRVLEKMVEPKGFFSLAAKILEALAHDDDMLVQMCTRLSSSRDVIPEDLKAPFSTMCGDRVEHINRRSTNYRKFSRVLKNRAWPTFKQAKSKVSPLHSSDFCPTNCHVNVMEVSYPKTSTSLGSAFGVQLDNRKSSTLERGGRNREQGKQNPMVYVQHTITSMAAPSGHSLGRTEGHGLRFLLREGDLLTLDSYQKLLGKLSTLVKEMECHAAQIHDLLSSITLPPASDMKTPESYISTESEGERGEKESEAERGEKNGKKVCFNVAGDEQEDSGHDTISNRDRDEMSTSVWISHDKQKKLHGFLEHLFSQVCTYIHHSVTCSSSQRVHFFTRFVHFFLSLTGENDCNSEIQLRRDMVFCQSLVAAVCAFSQHLMAALNQVNRNEAQEASRRWLEQISSAGLLLHFQSLLSPNLVSHWDGGRQDMPMSYTVEGCRQALKVCFHLETFYFSQLPQRLRKGGGFKIYPVLFTQALESMEGYYYRENVSVEEYQAQINSASLDKAKQYHKRAFYLDVSNLPPSSTPKAALIDKLMRPLNALEELYRLMESFIVSRRTAPCQFTACSASGVGLLTVASELCSRLGATHIVMCNSGVHRCTLSVTLEQAILLARSHGLPPRCIMQATDVMRKQVWRHTHTHRDTHTCKGFSVL</sequence>
<dbReference type="Pfam" id="PF22697">
    <property type="entry name" value="SOS1_NGEF_PH"/>
    <property type="match status" value="1"/>
</dbReference>
<dbReference type="SUPFAM" id="SSF46785">
    <property type="entry name" value="Winged helix' DNA-binding domain"/>
    <property type="match status" value="2"/>
</dbReference>
<keyword evidence="9" id="KW-1185">Reference proteome</keyword>
<dbReference type="Gene3D" id="2.30.42.10">
    <property type="match status" value="1"/>
</dbReference>
<dbReference type="FunFam" id="2.30.29.30:FF:000055">
    <property type="entry name" value="Phosphatidylinositol 3,4,5-trisphosphate-dependent Rac exchanger 1 protein-like"/>
    <property type="match status" value="1"/>
</dbReference>
<dbReference type="SUPFAM" id="SSF50156">
    <property type="entry name" value="PDZ domain-like"/>
    <property type="match status" value="1"/>
</dbReference>
<dbReference type="GeneTree" id="ENSGT00940000155894"/>
<dbReference type="InterPro" id="IPR001478">
    <property type="entry name" value="PDZ"/>
</dbReference>
<dbReference type="SMART" id="SM00233">
    <property type="entry name" value="PH"/>
    <property type="match status" value="1"/>
</dbReference>
<dbReference type="CDD" id="cd04440">
    <property type="entry name" value="DEP_2_P-Rex"/>
    <property type="match status" value="1"/>
</dbReference>
<dbReference type="InterPro" id="IPR055251">
    <property type="entry name" value="SOS1_NGEF_PH"/>
</dbReference>
<reference evidence="9" key="1">
    <citation type="journal article" date="2014" name="PLoS ONE">
        <title>The genome and linkage map of the northern pike (Esox lucius): conserved synteny revealed between the salmonid sister group and the Neoteleostei.</title>
        <authorList>
            <person name="Rondeau E.B."/>
            <person name="Minkley D.R."/>
            <person name="Leong J.S."/>
            <person name="Messmer A.M."/>
            <person name="Jantzen J.R."/>
            <person name="von Schalburg K.R."/>
            <person name="Lemon C."/>
            <person name="Bird N.H."/>
            <person name="Koop B.F."/>
        </authorList>
    </citation>
    <scope>NUCLEOTIDE SEQUENCE</scope>
</reference>
<evidence type="ECO:0000313" key="9">
    <source>
        <dbReference type="Proteomes" id="UP000265140"/>
    </source>
</evidence>
<dbReference type="InterPro" id="IPR001331">
    <property type="entry name" value="GDS_CDC24_CS"/>
</dbReference>
<dbReference type="SMART" id="SM00325">
    <property type="entry name" value="RhoGEF"/>
    <property type="match status" value="1"/>
</dbReference>
<dbReference type="PROSITE" id="PS00741">
    <property type="entry name" value="DH_1"/>
    <property type="match status" value="1"/>
</dbReference>
<keyword evidence="1" id="KW-0344">Guanine-nucleotide releasing factor</keyword>
<reference evidence="8" key="2">
    <citation type="submission" date="2020-02" db="EMBL/GenBank/DDBJ databases">
        <title>Esox lucius (northern pike) genome, fEsoLuc1, primary haplotype.</title>
        <authorList>
            <person name="Myers G."/>
            <person name="Karagic N."/>
            <person name="Meyer A."/>
            <person name="Pippel M."/>
            <person name="Reichard M."/>
            <person name="Winkler S."/>
            <person name="Tracey A."/>
            <person name="Sims Y."/>
            <person name="Howe K."/>
            <person name="Rhie A."/>
            <person name="Formenti G."/>
            <person name="Durbin R."/>
            <person name="Fedrigo O."/>
            <person name="Jarvis E.D."/>
        </authorList>
    </citation>
    <scope>NUCLEOTIDE SEQUENCE [LARGE SCALE GENOMIC DNA]</scope>
</reference>
<evidence type="ECO:0000259" key="4">
    <source>
        <dbReference type="PROSITE" id="PS50003"/>
    </source>
</evidence>
<feature type="compositionally biased region" description="Basic and acidic residues" evidence="3">
    <location>
        <begin position="916"/>
        <end position="931"/>
    </location>
</feature>
<dbReference type="InterPro" id="IPR001849">
    <property type="entry name" value="PH_domain"/>
</dbReference>
<feature type="region of interest" description="Disordered" evidence="3">
    <location>
        <begin position="1"/>
        <end position="20"/>
    </location>
</feature>